<comment type="caution">
    <text evidence="2">The sequence shown here is derived from an EMBL/GenBank/DDBJ whole genome shotgun (WGS) entry which is preliminary data.</text>
</comment>
<dbReference type="Proteomes" id="UP000177050">
    <property type="component" value="Unassembled WGS sequence"/>
</dbReference>
<evidence type="ECO:0000313" key="2">
    <source>
        <dbReference type="EMBL" id="OGK73860.1"/>
    </source>
</evidence>
<organism evidence="2 3">
    <name type="scientific">Candidatus Roizmanbacteria bacterium RIFOXYD1_FULL_38_12</name>
    <dbReference type="NCBI Taxonomy" id="1802093"/>
    <lineage>
        <taxon>Bacteria</taxon>
        <taxon>Candidatus Roizmaniibacteriota</taxon>
    </lineage>
</organism>
<keyword evidence="1" id="KW-1133">Transmembrane helix</keyword>
<name>A0A1F7L146_9BACT</name>
<evidence type="ECO:0000313" key="3">
    <source>
        <dbReference type="Proteomes" id="UP000177050"/>
    </source>
</evidence>
<dbReference type="EMBL" id="MGBR01000001">
    <property type="protein sequence ID" value="OGK73860.1"/>
    <property type="molecule type" value="Genomic_DNA"/>
</dbReference>
<sequence length="287" mass="31862">MSTQTKLCLPKSAFMGVLIISMLVGIVLVYRYFSSYTLSVKSRAEGPYCYMGTSAPSAYPSLQQCRICTTTDLSKCNAGEACVVQTVIYTSTNNTPNMYVCEIKDSEPTITNTPTPKPTVILPSPITAPTSSVSFNTDAGVHCYIKGTIKYKTDSTDQPLPSTLRIGVRLREINPSTRELISSLKGETDVYDPVNNQSYHFFIDGLKRGKTYNVYGYIEDYGSNQGINIKNGSNIFQVFDCTGEKSYRYSNGEPIQNFPVCDLKPVCDTMSKIDNNVNFRLNPQDFK</sequence>
<gene>
    <name evidence="2" type="ORF">A3K52_03720</name>
</gene>
<accession>A0A1F7L146</accession>
<evidence type="ECO:0000256" key="1">
    <source>
        <dbReference type="SAM" id="Phobius"/>
    </source>
</evidence>
<reference evidence="2 3" key="1">
    <citation type="journal article" date="2016" name="Nat. Commun.">
        <title>Thousands of microbial genomes shed light on interconnected biogeochemical processes in an aquifer system.</title>
        <authorList>
            <person name="Anantharaman K."/>
            <person name="Brown C.T."/>
            <person name="Hug L.A."/>
            <person name="Sharon I."/>
            <person name="Castelle C.J."/>
            <person name="Probst A.J."/>
            <person name="Thomas B.C."/>
            <person name="Singh A."/>
            <person name="Wilkins M.J."/>
            <person name="Karaoz U."/>
            <person name="Brodie E.L."/>
            <person name="Williams K.H."/>
            <person name="Hubbard S.S."/>
            <person name="Banfield J.F."/>
        </authorList>
    </citation>
    <scope>NUCLEOTIDE SEQUENCE [LARGE SCALE GENOMIC DNA]</scope>
</reference>
<protein>
    <submittedName>
        <fullName evidence="2">Uncharacterized protein</fullName>
    </submittedName>
</protein>
<feature type="transmembrane region" description="Helical" evidence="1">
    <location>
        <begin position="12"/>
        <end position="33"/>
    </location>
</feature>
<proteinExistence type="predicted"/>
<keyword evidence="1" id="KW-0812">Transmembrane</keyword>
<keyword evidence="1" id="KW-0472">Membrane</keyword>
<dbReference type="AlphaFoldDB" id="A0A1F7L146"/>